<keyword evidence="2" id="KW-1185">Reference proteome</keyword>
<sequence length="262" mass="30282">MGSLDMVDWWNVNVDAKDKTPDCPVYLAGISAKDRSIISTPDAEYVRQSWDEVREIVRSNRLELFQRVPSELRAYRRFTHWLAQEWGSIARYLAVCRLHWPYPPPLPPVSGPRRGGSKGAAGMFGREDEYKILYNDWPYGLDERVVHLVVWTKFPLEEDPETQDLTAEAREAIARFVTETFSPAVKQSSHLLWFKNWSALKSVHAIEHLHVMLYDPDPDAIRRLTGDDVPTFRRPEEQRLLLPPERQPSSKKMLRNAETASG</sequence>
<evidence type="ECO:0000313" key="1">
    <source>
        <dbReference type="EMBL" id="KAI9904829.1"/>
    </source>
</evidence>
<name>A0ACC0VF49_9HYPO</name>
<gene>
    <name evidence="1" type="ORF">N3K66_001358</name>
</gene>
<accession>A0ACC0VF49</accession>
<protein>
    <submittedName>
        <fullName evidence="1">Uncharacterized protein</fullName>
    </submittedName>
</protein>
<proteinExistence type="predicted"/>
<dbReference type="EMBL" id="CM047940">
    <property type="protein sequence ID" value="KAI9904829.1"/>
    <property type="molecule type" value="Genomic_DNA"/>
</dbReference>
<comment type="caution">
    <text evidence="1">The sequence shown here is derived from an EMBL/GenBank/DDBJ whole genome shotgun (WGS) entry which is preliminary data.</text>
</comment>
<organism evidence="1 2">
    <name type="scientific">Trichothecium roseum</name>
    <dbReference type="NCBI Taxonomy" id="47278"/>
    <lineage>
        <taxon>Eukaryota</taxon>
        <taxon>Fungi</taxon>
        <taxon>Dikarya</taxon>
        <taxon>Ascomycota</taxon>
        <taxon>Pezizomycotina</taxon>
        <taxon>Sordariomycetes</taxon>
        <taxon>Hypocreomycetidae</taxon>
        <taxon>Hypocreales</taxon>
        <taxon>Hypocreales incertae sedis</taxon>
        <taxon>Trichothecium</taxon>
    </lineage>
</organism>
<evidence type="ECO:0000313" key="2">
    <source>
        <dbReference type="Proteomes" id="UP001163324"/>
    </source>
</evidence>
<dbReference type="Proteomes" id="UP001163324">
    <property type="component" value="Chromosome 1"/>
</dbReference>
<reference evidence="1" key="1">
    <citation type="submission" date="2022-10" db="EMBL/GenBank/DDBJ databases">
        <title>Complete Genome of Trichothecium roseum strain YXFP-22015, a Plant Pathogen Isolated from Citrus.</title>
        <authorList>
            <person name="Wang Y."/>
            <person name="Zhu L."/>
        </authorList>
    </citation>
    <scope>NUCLEOTIDE SEQUENCE</scope>
    <source>
        <strain evidence="1">YXFP-22015</strain>
    </source>
</reference>